<feature type="domain" description="Uracil-DNA glycosylase-like" evidence="1">
    <location>
        <begin position="28"/>
        <end position="184"/>
    </location>
</feature>
<dbReference type="Gene3D" id="3.40.470.10">
    <property type="entry name" value="Uracil-DNA glycosylase-like domain"/>
    <property type="match status" value="1"/>
</dbReference>
<sequence>MASIDELAASVRACTICKEYLPLGPRPIIQLSAESRILIAGQAPGKKVHETGVPFDDASGKRLREWLGVSSDTFYDEKQFAILPMGFCYPGTGKSGDLAPRPECAEKWRETLLSSLKNIQLTLVIGQYAMAYHLPNEGKKLTDTVENWQAYWPNIVPLPHPSPRNNIWLKRNPWFQRELLPMLHKRVSDVLSMSL</sequence>
<dbReference type="InterPro" id="IPR005122">
    <property type="entry name" value="Uracil-DNA_glycosylase-like"/>
</dbReference>
<dbReference type="CDD" id="cd10033">
    <property type="entry name" value="UDG_like"/>
    <property type="match status" value="1"/>
</dbReference>
<dbReference type="PANTHER" id="PTHR42160:SF1">
    <property type="entry name" value="URACIL-DNA GLYCOSYLASE SUPERFAMILY PROTEIN"/>
    <property type="match status" value="1"/>
</dbReference>
<evidence type="ECO:0000259" key="1">
    <source>
        <dbReference type="SMART" id="SM00986"/>
    </source>
</evidence>
<dbReference type="RefSeq" id="WP_265046529.1">
    <property type="nucleotide sequence ID" value="NZ_CP100390.1"/>
</dbReference>
<name>A0ABY6MYV8_9ALTE</name>
<organism evidence="2 3">
    <name type="scientific">Alkalimarinus alittae</name>
    <dbReference type="NCBI Taxonomy" id="2961619"/>
    <lineage>
        <taxon>Bacteria</taxon>
        <taxon>Pseudomonadati</taxon>
        <taxon>Pseudomonadota</taxon>
        <taxon>Gammaproteobacteria</taxon>
        <taxon>Alteromonadales</taxon>
        <taxon>Alteromonadaceae</taxon>
        <taxon>Alkalimarinus</taxon>
    </lineage>
</organism>
<accession>A0ABY6MYV8</accession>
<evidence type="ECO:0000313" key="2">
    <source>
        <dbReference type="EMBL" id="UZE95037.1"/>
    </source>
</evidence>
<protein>
    <submittedName>
        <fullName evidence="2">Uracil-DNA glycosylase family protein</fullName>
    </submittedName>
</protein>
<gene>
    <name evidence="2" type="ORF">NKI27_13285</name>
</gene>
<dbReference type="SUPFAM" id="SSF52141">
    <property type="entry name" value="Uracil-DNA glycosylase-like"/>
    <property type="match status" value="1"/>
</dbReference>
<reference evidence="2" key="1">
    <citation type="submission" date="2022-06" db="EMBL/GenBank/DDBJ databases">
        <title>Alkalimarinus sp. nov., isolated from gut of a Alitta virens.</title>
        <authorList>
            <person name="Yang A.I."/>
            <person name="Shin N.-R."/>
        </authorList>
    </citation>
    <scope>NUCLEOTIDE SEQUENCE</scope>
    <source>
        <strain evidence="2">A2M4</strain>
    </source>
</reference>
<dbReference type="SMART" id="SM00986">
    <property type="entry name" value="UDG"/>
    <property type="match status" value="1"/>
</dbReference>
<dbReference type="Proteomes" id="UP001163739">
    <property type="component" value="Chromosome"/>
</dbReference>
<dbReference type="InterPro" id="IPR047124">
    <property type="entry name" value="HI_0220.2"/>
</dbReference>
<proteinExistence type="predicted"/>
<keyword evidence="3" id="KW-1185">Reference proteome</keyword>
<evidence type="ECO:0000313" key="3">
    <source>
        <dbReference type="Proteomes" id="UP001163739"/>
    </source>
</evidence>
<dbReference type="SMART" id="SM00987">
    <property type="entry name" value="UreE_C"/>
    <property type="match status" value="1"/>
</dbReference>
<dbReference type="EMBL" id="CP100390">
    <property type="protein sequence ID" value="UZE95037.1"/>
    <property type="molecule type" value="Genomic_DNA"/>
</dbReference>
<dbReference type="Pfam" id="PF03167">
    <property type="entry name" value="UDG"/>
    <property type="match status" value="1"/>
</dbReference>
<dbReference type="PANTHER" id="PTHR42160">
    <property type="entry name" value="URACIL-DNA GLYCOSYLASE SUPERFAMILY PROTEIN"/>
    <property type="match status" value="1"/>
</dbReference>
<dbReference type="InterPro" id="IPR036895">
    <property type="entry name" value="Uracil-DNA_glycosylase-like_sf"/>
</dbReference>